<reference evidence="7 8" key="1">
    <citation type="submission" date="2018-05" db="EMBL/GenBank/DDBJ databases">
        <title>Genomic Encyclopedia of Type Strains, Phase IV (KMG-IV): sequencing the most valuable type-strain genomes for metagenomic binning, comparative biology and taxonomic classification.</title>
        <authorList>
            <person name="Goeker M."/>
        </authorList>
    </citation>
    <scope>NUCLEOTIDE SEQUENCE [LARGE SCALE GENOMIC DNA]</scope>
    <source>
        <strain evidence="7 8">DSM 29661</strain>
    </source>
</reference>
<feature type="domain" description="Methyl-accepting transducer" evidence="5">
    <location>
        <begin position="264"/>
        <end position="500"/>
    </location>
</feature>
<dbReference type="GO" id="GO:0007165">
    <property type="term" value="P:signal transduction"/>
    <property type="evidence" value="ECO:0007669"/>
    <property type="project" value="UniProtKB-KW"/>
</dbReference>
<dbReference type="Gene3D" id="6.10.340.10">
    <property type="match status" value="1"/>
</dbReference>
<dbReference type="EMBL" id="QJKI01000009">
    <property type="protein sequence ID" value="PXX78854.1"/>
    <property type="molecule type" value="Genomic_DNA"/>
</dbReference>
<evidence type="ECO:0000313" key="8">
    <source>
        <dbReference type="Proteomes" id="UP000247555"/>
    </source>
</evidence>
<keyword evidence="1 3" id="KW-0807">Transducer</keyword>
<dbReference type="Pfam" id="PF00672">
    <property type="entry name" value="HAMP"/>
    <property type="match status" value="1"/>
</dbReference>
<feature type="domain" description="HAMP" evidence="6">
    <location>
        <begin position="205"/>
        <end position="259"/>
    </location>
</feature>
<dbReference type="PROSITE" id="PS50111">
    <property type="entry name" value="CHEMOTAXIS_TRANSDUC_2"/>
    <property type="match status" value="1"/>
</dbReference>
<dbReference type="Gene3D" id="1.10.287.950">
    <property type="entry name" value="Methyl-accepting chemotaxis protein"/>
    <property type="match status" value="1"/>
</dbReference>
<dbReference type="Pfam" id="PF00015">
    <property type="entry name" value="MCPsignal"/>
    <property type="match status" value="1"/>
</dbReference>
<dbReference type="AlphaFoldDB" id="A0A318KLC7"/>
<evidence type="ECO:0000313" key="7">
    <source>
        <dbReference type="EMBL" id="PXX78854.1"/>
    </source>
</evidence>
<comment type="caution">
    <text evidence="7">The sequence shown here is derived from an EMBL/GenBank/DDBJ whole genome shotgun (WGS) entry which is preliminary data.</text>
</comment>
<organism evidence="7 8">
    <name type="scientific">Rivihabitans pingtungensis</name>
    <dbReference type="NCBI Taxonomy" id="1054498"/>
    <lineage>
        <taxon>Bacteria</taxon>
        <taxon>Pseudomonadati</taxon>
        <taxon>Pseudomonadota</taxon>
        <taxon>Betaproteobacteria</taxon>
        <taxon>Neisseriales</taxon>
        <taxon>Aquaspirillaceae</taxon>
        <taxon>Rivihabitans</taxon>
    </lineage>
</organism>
<dbReference type="GO" id="GO:0016020">
    <property type="term" value="C:membrane"/>
    <property type="evidence" value="ECO:0007669"/>
    <property type="project" value="InterPro"/>
</dbReference>
<evidence type="ECO:0000259" key="5">
    <source>
        <dbReference type="PROSITE" id="PS50111"/>
    </source>
</evidence>
<dbReference type="InterPro" id="IPR004089">
    <property type="entry name" value="MCPsignal_dom"/>
</dbReference>
<name>A0A318KLC7_9NEIS</name>
<dbReference type="PROSITE" id="PS50885">
    <property type="entry name" value="HAMP"/>
    <property type="match status" value="1"/>
</dbReference>
<evidence type="ECO:0000256" key="4">
    <source>
        <dbReference type="SAM" id="Phobius"/>
    </source>
</evidence>
<sequence length="536" mass="56642">MLNRLTLRQKFLLLPVLLCLGLALLFVLHGVNSRRQQADLDFVRQQGLSQLETSQNLLARQEQIVNLLNSAATTGDADALALAKTLHGQQSQALATLQNADGVAADVREASQASAQYFAQAYQMAEQMAAGKLDMARAAEHAQALKSTLDVTQAALGRLRQHSRDGLAARIDQIEADSRRFGLALGGLLALTVLLGLGGAWYVARQVSSQVLHLRDNLHTLAQGDGDLTVRLPTGGRDEIGALVHAFNQFIAHLHASTRQLVEHIGALDQVVASLDGCAQGSQQHQHAQRQALGATVDGVREMVASIGAVAGGAQATSSAAEQARRHVTDCHARMDDTVGAVRQLADGVSQAAQRITELEATARQIGEIVDAIGDIADQTNLLALNAAIEAARAGEAGRGFAVVADEVRKLSQATQQSAIEVNTLASDIRSRVQHAAAGMSANLTHSEAGARSLDGSDQALSAVAEHVGAMAGRSADIASETARQRDRAAALDAQLAELERSAQANDQHARQLGDAARQVRDITATLHAQATRFRL</sequence>
<gene>
    <name evidence="7" type="ORF">DFR34_10978</name>
</gene>
<protein>
    <submittedName>
        <fullName evidence="7">Methyl-accepting chemotaxis protein</fullName>
    </submittedName>
</protein>
<dbReference type="InterPro" id="IPR003660">
    <property type="entry name" value="HAMP_dom"/>
</dbReference>
<dbReference type="SUPFAM" id="SSF58104">
    <property type="entry name" value="Methyl-accepting chemotaxis protein (MCP) signaling domain"/>
    <property type="match status" value="1"/>
</dbReference>
<dbReference type="PANTHER" id="PTHR32089:SF120">
    <property type="entry name" value="METHYL-ACCEPTING CHEMOTAXIS PROTEIN TLPQ"/>
    <property type="match status" value="1"/>
</dbReference>
<accession>A0A318KLC7</accession>
<dbReference type="Proteomes" id="UP000247555">
    <property type="component" value="Unassembled WGS sequence"/>
</dbReference>
<evidence type="ECO:0000259" key="6">
    <source>
        <dbReference type="PROSITE" id="PS50885"/>
    </source>
</evidence>
<evidence type="ECO:0000256" key="3">
    <source>
        <dbReference type="PROSITE-ProRule" id="PRU00284"/>
    </source>
</evidence>
<evidence type="ECO:0000256" key="1">
    <source>
        <dbReference type="ARBA" id="ARBA00023224"/>
    </source>
</evidence>
<feature type="transmembrane region" description="Helical" evidence="4">
    <location>
        <begin position="181"/>
        <end position="204"/>
    </location>
</feature>
<keyword evidence="4" id="KW-0812">Transmembrane</keyword>
<proteinExistence type="inferred from homology"/>
<keyword evidence="4" id="KW-1133">Transmembrane helix</keyword>
<dbReference type="OrthoDB" id="8576332at2"/>
<dbReference type="PANTHER" id="PTHR32089">
    <property type="entry name" value="METHYL-ACCEPTING CHEMOTAXIS PROTEIN MCPB"/>
    <property type="match status" value="1"/>
</dbReference>
<dbReference type="SMART" id="SM00283">
    <property type="entry name" value="MA"/>
    <property type="match status" value="1"/>
</dbReference>
<evidence type="ECO:0000256" key="2">
    <source>
        <dbReference type="ARBA" id="ARBA00029447"/>
    </source>
</evidence>
<dbReference type="SMART" id="SM00304">
    <property type="entry name" value="HAMP"/>
    <property type="match status" value="2"/>
</dbReference>
<dbReference type="CDD" id="cd06225">
    <property type="entry name" value="HAMP"/>
    <property type="match status" value="1"/>
</dbReference>
<comment type="similarity">
    <text evidence="2">Belongs to the methyl-accepting chemotaxis (MCP) protein family.</text>
</comment>
<keyword evidence="8" id="KW-1185">Reference proteome</keyword>
<dbReference type="RefSeq" id="WP_158281782.1">
    <property type="nucleotide sequence ID" value="NZ_QJKI01000009.1"/>
</dbReference>
<keyword evidence="4" id="KW-0472">Membrane</keyword>